<dbReference type="InterPro" id="IPR006551">
    <property type="entry name" value="Polynucleotide_phosphatase"/>
</dbReference>
<feature type="region of interest" description="Disordered" evidence="6">
    <location>
        <begin position="126"/>
        <end position="173"/>
    </location>
</feature>
<dbReference type="GO" id="GO:0005634">
    <property type="term" value="C:nucleus"/>
    <property type="evidence" value="ECO:0007669"/>
    <property type="project" value="UniProtKB-SubCell"/>
</dbReference>
<dbReference type="CDD" id="cd01625">
    <property type="entry name" value="HAD_PNP"/>
    <property type="match status" value="1"/>
</dbReference>
<evidence type="ECO:0000313" key="9">
    <source>
        <dbReference type="EnsemblMetazoa" id="LLOJ000482-PA"/>
    </source>
</evidence>
<dbReference type="InterPro" id="IPR041388">
    <property type="entry name" value="FHA_2"/>
</dbReference>
<dbReference type="Pfam" id="PF13671">
    <property type="entry name" value="AAA_33"/>
    <property type="match status" value="1"/>
</dbReference>
<dbReference type="InterPro" id="IPR008984">
    <property type="entry name" value="SMAD_FHA_dom_sf"/>
</dbReference>
<dbReference type="GO" id="GO:0003690">
    <property type="term" value="F:double-stranded DNA binding"/>
    <property type="evidence" value="ECO:0007669"/>
    <property type="project" value="TreeGrafter"/>
</dbReference>
<dbReference type="SUPFAM" id="SSF52540">
    <property type="entry name" value="P-loop containing nucleoside triphosphate hydrolases"/>
    <property type="match status" value="1"/>
</dbReference>
<keyword evidence="5" id="KW-0539">Nucleus</keyword>
<evidence type="ECO:0000256" key="4">
    <source>
        <dbReference type="ARBA" id="ARBA00023204"/>
    </source>
</evidence>
<reference evidence="9" key="1">
    <citation type="submission" date="2020-05" db="UniProtKB">
        <authorList>
            <consortium name="EnsemblMetazoa"/>
        </authorList>
    </citation>
    <scope>IDENTIFICATION</scope>
    <source>
        <strain evidence="9">Jacobina</strain>
    </source>
</reference>
<dbReference type="AlphaFoldDB" id="A0A1B0C960"/>
<feature type="domain" description="PNK FHA" evidence="8">
    <location>
        <begin position="25"/>
        <end position="94"/>
    </location>
</feature>
<dbReference type="InterPro" id="IPR027417">
    <property type="entry name" value="P-loop_NTPase"/>
</dbReference>
<dbReference type="Pfam" id="PF08645">
    <property type="entry name" value="PNK3P"/>
    <property type="match status" value="1"/>
</dbReference>
<dbReference type="NCBIfam" id="TIGR01664">
    <property type="entry name" value="DNA-3'-Pase"/>
    <property type="match status" value="1"/>
</dbReference>
<feature type="signal peptide" evidence="7">
    <location>
        <begin position="1"/>
        <end position="18"/>
    </location>
</feature>
<dbReference type="Gene3D" id="2.60.200.20">
    <property type="match status" value="1"/>
</dbReference>
<feature type="compositionally biased region" description="Polar residues" evidence="6">
    <location>
        <begin position="126"/>
        <end position="139"/>
    </location>
</feature>
<accession>A0A1B0C960</accession>
<evidence type="ECO:0000256" key="5">
    <source>
        <dbReference type="ARBA" id="ARBA00023242"/>
    </source>
</evidence>
<keyword evidence="10" id="KW-1185">Reference proteome</keyword>
<evidence type="ECO:0000259" key="8">
    <source>
        <dbReference type="Pfam" id="PF17913"/>
    </source>
</evidence>
<dbReference type="FunFam" id="3.40.50.1000:FF:000078">
    <property type="entry name" value="Bifunctional polynucleotide phosphatase/kinase"/>
    <property type="match status" value="1"/>
</dbReference>
<dbReference type="GO" id="GO:0046403">
    <property type="term" value="F:polynucleotide 3'-phosphatase activity"/>
    <property type="evidence" value="ECO:0007669"/>
    <property type="project" value="InterPro"/>
</dbReference>
<evidence type="ECO:0000256" key="3">
    <source>
        <dbReference type="ARBA" id="ARBA00022801"/>
    </source>
</evidence>
<name>A0A1B0C960_LUTLO</name>
<dbReference type="InterPro" id="IPR006549">
    <property type="entry name" value="HAD-SF_hydro_IIIA"/>
</dbReference>
<dbReference type="InterPro" id="IPR036412">
    <property type="entry name" value="HAD-like_sf"/>
</dbReference>
<dbReference type="InterPro" id="IPR013954">
    <property type="entry name" value="PNK3P"/>
</dbReference>
<dbReference type="Proteomes" id="UP000092461">
    <property type="component" value="Unassembled WGS sequence"/>
</dbReference>
<dbReference type="Gene3D" id="3.40.50.1000">
    <property type="entry name" value="HAD superfamily/HAD-like"/>
    <property type="match status" value="1"/>
</dbReference>
<dbReference type="NCBIfam" id="TIGR01662">
    <property type="entry name" value="HAD-SF-IIIA"/>
    <property type="match status" value="1"/>
</dbReference>
<keyword evidence="3" id="KW-0378">Hydrolase</keyword>
<dbReference type="InterPro" id="IPR006550">
    <property type="entry name" value="PNKP"/>
</dbReference>
<dbReference type="InterPro" id="IPR023214">
    <property type="entry name" value="HAD_sf"/>
</dbReference>
<dbReference type="Gene3D" id="3.40.50.300">
    <property type="entry name" value="P-loop containing nucleotide triphosphate hydrolases"/>
    <property type="match status" value="1"/>
</dbReference>
<keyword evidence="2" id="KW-0227">DNA damage</keyword>
<dbReference type="EMBL" id="AJWK01001947">
    <property type="status" value="NOT_ANNOTATED_CDS"/>
    <property type="molecule type" value="Genomic_DNA"/>
</dbReference>
<dbReference type="GO" id="GO:0046404">
    <property type="term" value="F:ATP-dependent polydeoxyribonucleotide 5'-hydroxyl-kinase activity"/>
    <property type="evidence" value="ECO:0007669"/>
    <property type="project" value="InterPro"/>
</dbReference>
<evidence type="ECO:0000313" key="10">
    <source>
        <dbReference type="Proteomes" id="UP000092461"/>
    </source>
</evidence>
<feature type="chain" id="PRO_5008405474" description="PNK FHA domain-containing protein" evidence="7">
    <location>
        <begin position="19"/>
        <end position="555"/>
    </location>
</feature>
<dbReference type="GO" id="GO:0006281">
    <property type="term" value="P:DNA repair"/>
    <property type="evidence" value="ECO:0007669"/>
    <property type="project" value="UniProtKB-KW"/>
</dbReference>
<dbReference type="EnsemblMetazoa" id="LLOJ000482-RA">
    <property type="protein sequence ID" value="LLOJ000482-PA"/>
    <property type="gene ID" value="LLOJ000482"/>
</dbReference>
<protein>
    <recommendedName>
        <fullName evidence="8">PNK FHA domain-containing protein</fullName>
    </recommendedName>
</protein>
<evidence type="ECO:0000256" key="6">
    <source>
        <dbReference type="SAM" id="MobiDB-lite"/>
    </source>
</evidence>
<dbReference type="SUPFAM" id="SSF49879">
    <property type="entry name" value="SMAD/FHA domain"/>
    <property type="match status" value="1"/>
</dbReference>
<dbReference type="VEuPathDB" id="VectorBase:LLONM1_003077"/>
<evidence type="ECO:0000256" key="2">
    <source>
        <dbReference type="ARBA" id="ARBA00022763"/>
    </source>
</evidence>
<dbReference type="SUPFAM" id="SSF56784">
    <property type="entry name" value="HAD-like"/>
    <property type="match status" value="1"/>
</dbReference>
<dbReference type="PANTHER" id="PTHR12083:SF9">
    <property type="entry name" value="BIFUNCTIONAL POLYNUCLEOTIDE PHOSPHATASE_KINASE"/>
    <property type="match status" value="1"/>
</dbReference>
<evidence type="ECO:0000256" key="7">
    <source>
        <dbReference type="SAM" id="SignalP"/>
    </source>
</evidence>
<proteinExistence type="predicted"/>
<organism evidence="9 10">
    <name type="scientific">Lutzomyia longipalpis</name>
    <name type="common">Sand fly</name>
    <dbReference type="NCBI Taxonomy" id="7200"/>
    <lineage>
        <taxon>Eukaryota</taxon>
        <taxon>Metazoa</taxon>
        <taxon>Ecdysozoa</taxon>
        <taxon>Arthropoda</taxon>
        <taxon>Hexapoda</taxon>
        <taxon>Insecta</taxon>
        <taxon>Pterygota</taxon>
        <taxon>Neoptera</taxon>
        <taxon>Endopterygota</taxon>
        <taxon>Diptera</taxon>
        <taxon>Nematocera</taxon>
        <taxon>Psychodoidea</taxon>
        <taxon>Psychodidae</taxon>
        <taxon>Lutzomyia</taxon>
        <taxon>Lutzomyia</taxon>
    </lineage>
</organism>
<dbReference type="VEuPathDB" id="VectorBase:LLOJ000482"/>
<keyword evidence="7" id="KW-0732">Signal</keyword>
<dbReference type="FunFam" id="3.40.50.300:FF:000737">
    <property type="entry name" value="Bifunctional polynucleotide phosphatase/kinase"/>
    <property type="match status" value="1"/>
</dbReference>
<dbReference type="Pfam" id="PF17913">
    <property type="entry name" value="FHA_2"/>
    <property type="match status" value="1"/>
</dbReference>
<comment type="subcellular location">
    <subcellularLocation>
        <location evidence="1">Nucleus</location>
    </subcellularLocation>
</comment>
<dbReference type="PANTHER" id="PTHR12083">
    <property type="entry name" value="BIFUNCTIONAL POLYNUCLEOTIDE PHOSPHATASE/KINASE"/>
    <property type="match status" value="1"/>
</dbReference>
<sequence>MVFVYVFSISRLFLRTMASKSAGECLLKCINGKIKDVKLPQDPTFIGRSPETEIQDQCCSRKQVKLTANFSKRIVECVALGMNPSSLNGQVMSKGMAYEAKDGDIIEVVPGKYSYKIIFTSEESLPENSTKATPGNSKENIPKANESSGKRKLSGDPEESSSSASKIPRTDATVAESLEAPDGKLIYIWTSKGVISRSKIASYDIDGTIITTKSGNVFPKNLDDWKLAFSEVPGVLKKNHADGFKVVFFTNQASIAKRKLKIEDFVGKVKRIVEKINIPVQVFISTGKGIYRKPMVGMWRLLEERFNDGLKIDMKESFFVGDAAGRAATKGFQKRKKDHSCSDRLMALNLNLRFATPEEHFLRAKALPWERPEFDPKNYVPPKQLLQPPGASLHAANKEMIVMVGSPGSGKSAFVQANYQGKYEIVSRDKLGTWQKCVAAAEAALQCGKSVIVDNTNPDIESRKRYTELAKKLKCPCRCFQMATTPAQARHQIAFRELVDPSHAPINDMVLNSFKSKFKDPTTAEGFSGIVKVNVIPKFKDKKHQDLFHMYLLDK</sequence>
<keyword evidence="4" id="KW-0234">DNA repair</keyword>
<dbReference type="NCBIfam" id="TIGR01663">
    <property type="entry name" value="PNK-3'Pase"/>
    <property type="match status" value="1"/>
</dbReference>
<evidence type="ECO:0000256" key="1">
    <source>
        <dbReference type="ARBA" id="ARBA00004123"/>
    </source>
</evidence>